<keyword evidence="2" id="KW-1185">Reference proteome</keyword>
<evidence type="ECO:0000313" key="1">
    <source>
        <dbReference type="EMBL" id="KAI3733737.1"/>
    </source>
</evidence>
<sequence>MDATKENDRIKALQVLVKKDRDIPSSSLPQVIGNMKKLRWIFLIEYPATSFSSEFQPMELCFLQLLGGLVEQLWEGYKHLPNLKGIAIHASGKCR</sequence>
<reference evidence="2" key="1">
    <citation type="journal article" date="2022" name="Mol. Ecol. Resour.">
        <title>The genomes of chicory, endive, great burdock and yacon provide insights into Asteraceae palaeo-polyploidization history and plant inulin production.</title>
        <authorList>
            <person name="Fan W."/>
            <person name="Wang S."/>
            <person name="Wang H."/>
            <person name="Wang A."/>
            <person name="Jiang F."/>
            <person name="Liu H."/>
            <person name="Zhao H."/>
            <person name="Xu D."/>
            <person name="Zhang Y."/>
        </authorList>
    </citation>
    <scope>NUCLEOTIDE SEQUENCE [LARGE SCALE GENOMIC DNA]</scope>
    <source>
        <strain evidence="2">cv. Niubang</strain>
    </source>
</reference>
<dbReference type="Proteomes" id="UP001055879">
    <property type="component" value="Linkage Group LG04"/>
</dbReference>
<reference evidence="1 2" key="2">
    <citation type="journal article" date="2022" name="Mol. Ecol. Resour.">
        <title>The genomes of chicory, endive, great burdock and yacon provide insights into Asteraceae paleo-polyploidization history and plant inulin production.</title>
        <authorList>
            <person name="Fan W."/>
            <person name="Wang S."/>
            <person name="Wang H."/>
            <person name="Wang A."/>
            <person name="Jiang F."/>
            <person name="Liu H."/>
            <person name="Zhao H."/>
            <person name="Xu D."/>
            <person name="Zhang Y."/>
        </authorList>
    </citation>
    <scope>NUCLEOTIDE SEQUENCE [LARGE SCALE GENOMIC DNA]</scope>
    <source>
        <strain evidence="2">cv. Niubang</strain>
    </source>
</reference>
<protein>
    <submittedName>
        <fullName evidence="1">Uncharacterized protein</fullName>
    </submittedName>
</protein>
<accession>A0ACB9CHW9</accession>
<proteinExistence type="predicted"/>
<gene>
    <name evidence="1" type="ORF">L6452_13192</name>
</gene>
<name>A0ACB9CHW9_ARCLA</name>
<organism evidence="1 2">
    <name type="scientific">Arctium lappa</name>
    <name type="common">Greater burdock</name>
    <name type="synonym">Lappa major</name>
    <dbReference type="NCBI Taxonomy" id="4217"/>
    <lineage>
        <taxon>Eukaryota</taxon>
        <taxon>Viridiplantae</taxon>
        <taxon>Streptophyta</taxon>
        <taxon>Embryophyta</taxon>
        <taxon>Tracheophyta</taxon>
        <taxon>Spermatophyta</taxon>
        <taxon>Magnoliopsida</taxon>
        <taxon>eudicotyledons</taxon>
        <taxon>Gunneridae</taxon>
        <taxon>Pentapetalae</taxon>
        <taxon>asterids</taxon>
        <taxon>campanulids</taxon>
        <taxon>Asterales</taxon>
        <taxon>Asteraceae</taxon>
        <taxon>Carduoideae</taxon>
        <taxon>Cardueae</taxon>
        <taxon>Arctiinae</taxon>
        <taxon>Arctium</taxon>
    </lineage>
</organism>
<dbReference type="EMBL" id="CM042050">
    <property type="protein sequence ID" value="KAI3733737.1"/>
    <property type="molecule type" value="Genomic_DNA"/>
</dbReference>
<comment type="caution">
    <text evidence="1">The sequence shown here is derived from an EMBL/GenBank/DDBJ whole genome shotgun (WGS) entry which is preliminary data.</text>
</comment>
<evidence type="ECO:0000313" key="2">
    <source>
        <dbReference type="Proteomes" id="UP001055879"/>
    </source>
</evidence>